<keyword evidence="2" id="KW-1185">Reference proteome</keyword>
<name>A0A421BL25_9RHOB</name>
<reference evidence="1 2" key="1">
    <citation type="submission" date="2018-10" db="EMBL/GenBank/DDBJ databases">
        <title>Rhodobacter sp . BO-81.</title>
        <authorList>
            <person name="Im W.T."/>
        </authorList>
    </citation>
    <scope>NUCLEOTIDE SEQUENCE [LARGE SCALE GENOMIC DNA]</scope>
    <source>
        <strain evidence="1 2">BO-81</strain>
    </source>
</reference>
<dbReference type="InterPro" id="IPR027417">
    <property type="entry name" value="P-loop_NTPase"/>
</dbReference>
<protein>
    <submittedName>
        <fullName evidence="1">Uncharacterized protein</fullName>
    </submittedName>
</protein>
<dbReference type="RefSeq" id="WP_121534242.1">
    <property type="nucleotide sequence ID" value="NZ_RCHI01000014.1"/>
</dbReference>
<comment type="caution">
    <text evidence="1">The sequence shown here is derived from an EMBL/GenBank/DDBJ whole genome shotgun (WGS) entry which is preliminary data.</text>
</comment>
<dbReference type="EMBL" id="RCHI01000014">
    <property type="protein sequence ID" value="RLL63743.1"/>
    <property type="molecule type" value="Genomic_DNA"/>
</dbReference>
<proteinExistence type="predicted"/>
<evidence type="ECO:0000313" key="1">
    <source>
        <dbReference type="EMBL" id="RLL63743.1"/>
    </source>
</evidence>
<evidence type="ECO:0000313" key="2">
    <source>
        <dbReference type="Proteomes" id="UP000279673"/>
    </source>
</evidence>
<sequence length="286" mass="31042">MTPDAAPNILLTGPPRSGTTLTCHLLNKLPNSVALHEPMAPPELKGLEPAALAEAISQFAAAQRARILTTGRATSKALNGAVPSNPRTDADENGQRKSAINGMEITVSNVSSPEFSLFIKHPAFFTAALPVLTRYFSCFALVRNPLAILLSWRTAGMQVSQGRLPAAEQVDATLANALNAAQDVLERQFILLDYCFSQYHRFLPGRTIKYEDIIASGGKALSPINPAARDLDEPLRSRNLLGIDTDPAAREVGERLLERNSPCWAYYEKSDVEALLRQGRSDTPPV</sequence>
<organism evidence="1 2">
    <name type="scientific">Paenirhodobacter hankyongi</name>
    <dbReference type="NCBI Taxonomy" id="2294033"/>
    <lineage>
        <taxon>Bacteria</taxon>
        <taxon>Pseudomonadati</taxon>
        <taxon>Pseudomonadota</taxon>
        <taxon>Alphaproteobacteria</taxon>
        <taxon>Rhodobacterales</taxon>
        <taxon>Rhodobacter group</taxon>
        <taxon>Paenirhodobacter</taxon>
    </lineage>
</organism>
<dbReference type="Proteomes" id="UP000279673">
    <property type="component" value="Unassembled WGS sequence"/>
</dbReference>
<accession>A0A421BL25</accession>
<dbReference type="SUPFAM" id="SSF52540">
    <property type="entry name" value="P-loop containing nucleoside triphosphate hydrolases"/>
    <property type="match status" value="1"/>
</dbReference>
<dbReference type="AlphaFoldDB" id="A0A421BL25"/>
<dbReference type="Gene3D" id="3.40.50.300">
    <property type="entry name" value="P-loop containing nucleotide triphosphate hydrolases"/>
    <property type="match status" value="1"/>
</dbReference>
<gene>
    <name evidence="1" type="ORF">DYS74_13625</name>
</gene>